<proteinExistence type="predicted"/>
<keyword evidence="3" id="KW-1185">Reference proteome</keyword>
<feature type="non-terminal residue" evidence="2">
    <location>
        <position position="278"/>
    </location>
</feature>
<accession>A0ABN8IJJ4</accession>
<evidence type="ECO:0000313" key="3">
    <source>
        <dbReference type="Proteomes" id="UP000837857"/>
    </source>
</evidence>
<feature type="compositionally biased region" description="Gly residues" evidence="1">
    <location>
        <begin position="72"/>
        <end position="84"/>
    </location>
</feature>
<dbReference type="EMBL" id="OW152835">
    <property type="protein sequence ID" value="CAH2056584.1"/>
    <property type="molecule type" value="Genomic_DNA"/>
</dbReference>
<protein>
    <submittedName>
        <fullName evidence="2">Uncharacterized protein</fullName>
    </submittedName>
</protein>
<name>A0ABN8IJJ4_9NEOP</name>
<dbReference type="Proteomes" id="UP000837857">
    <property type="component" value="Chromosome 23"/>
</dbReference>
<reference evidence="2" key="1">
    <citation type="submission" date="2022-03" db="EMBL/GenBank/DDBJ databases">
        <authorList>
            <person name="Martin H S."/>
        </authorList>
    </citation>
    <scope>NUCLEOTIDE SEQUENCE</scope>
</reference>
<organism evidence="2 3">
    <name type="scientific">Iphiclides podalirius</name>
    <name type="common">scarce swallowtail</name>
    <dbReference type="NCBI Taxonomy" id="110791"/>
    <lineage>
        <taxon>Eukaryota</taxon>
        <taxon>Metazoa</taxon>
        <taxon>Ecdysozoa</taxon>
        <taxon>Arthropoda</taxon>
        <taxon>Hexapoda</taxon>
        <taxon>Insecta</taxon>
        <taxon>Pterygota</taxon>
        <taxon>Neoptera</taxon>
        <taxon>Endopterygota</taxon>
        <taxon>Lepidoptera</taxon>
        <taxon>Glossata</taxon>
        <taxon>Ditrysia</taxon>
        <taxon>Papilionoidea</taxon>
        <taxon>Papilionidae</taxon>
        <taxon>Papilioninae</taxon>
        <taxon>Iphiclides</taxon>
    </lineage>
</organism>
<gene>
    <name evidence="2" type="ORF">IPOD504_LOCUS9772</name>
</gene>
<evidence type="ECO:0000256" key="1">
    <source>
        <dbReference type="SAM" id="MobiDB-lite"/>
    </source>
</evidence>
<evidence type="ECO:0000313" key="2">
    <source>
        <dbReference type="EMBL" id="CAH2056584.1"/>
    </source>
</evidence>
<sequence length="278" mass="29600">MSGPYKFLVEKRCSTINSGLSVSFAHRQYVESTGVARNIQVAEMRARSVLTLVGVSLMALAVCHPDDESEGGLEGQPMGLGGAGEGKRRQQTPEVVLQLKYDGGELDRIYLAQFRQGAKWAPSVPARRDLCADLCHAGLGGAACGATCQQMLPVGLQSALQSGNMSDTVYGEPRVYVCPTLCDNYLGEPLCSCADKEQEAGVRKDVDWSAICDTFCVTDRYVLSGCPACSDSAQTSAPSQVGMMSALNTAEGWSSWCNVQCRQGQGGAACNCDRAPFQ</sequence>
<feature type="region of interest" description="Disordered" evidence="1">
    <location>
        <begin position="68"/>
        <end position="89"/>
    </location>
</feature>